<dbReference type="PROSITE" id="PS00018">
    <property type="entry name" value="EF_HAND_1"/>
    <property type="match status" value="2"/>
</dbReference>
<keyword evidence="5" id="KW-1185">Reference proteome</keyword>
<dbReference type="InterPro" id="IPR011992">
    <property type="entry name" value="EF-hand-dom_pair"/>
</dbReference>
<sequence>MMKTAMMIMLSMVVATGAMAAGMNNGPQQTLRQAPAFAQFDQDGNGQVTEQEFNAVRSARIKQRSEQGRMMKNVANAVSFATLDANKDGVLTAQELGRHPFSQSRQSERGMHKGVRGGRI</sequence>
<dbReference type="Gene3D" id="1.10.238.10">
    <property type="entry name" value="EF-hand"/>
    <property type="match status" value="1"/>
</dbReference>
<name>A0ABV5HI24_9VIBR</name>
<dbReference type="Proteomes" id="UP001589645">
    <property type="component" value="Unassembled WGS sequence"/>
</dbReference>
<dbReference type="RefSeq" id="WP_390189163.1">
    <property type="nucleotide sequence ID" value="NZ_JBHMEP010000001.1"/>
</dbReference>
<protein>
    <submittedName>
        <fullName evidence="4">EF-hand domain-containing protein</fullName>
    </submittedName>
</protein>
<dbReference type="InterPro" id="IPR002048">
    <property type="entry name" value="EF_hand_dom"/>
</dbReference>
<evidence type="ECO:0000313" key="5">
    <source>
        <dbReference type="Proteomes" id="UP001589645"/>
    </source>
</evidence>
<proteinExistence type="predicted"/>
<feature type="region of interest" description="Disordered" evidence="1">
    <location>
        <begin position="97"/>
        <end position="120"/>
    </location>
</feature>
<comment type="caution">
    <text evidence="4">The sequence shown here is derived from an EMBL/GenBank/DDBJ whole genome shotgun (WGS) entry which is preliminary data.</text>
</comment>
<evidence type="ECO:0000259" key="3">
    <source>
        <dbReference type="PROSITE" id="PS50222"/>
    </source>
</evidence>
<keyword evidence="2" id="KW-0732">Signal</keyword>
<evidence type="ECO:0000313" key="4">
    <source>
        <dbReference type="EMBL" id="MFB9133652.1"/>
    </source>
</evidence>
<dbReference type="EMBL" id="JBHMEP010000001">
    <property type="protein sequence ID" value="MFB9133652.1"/>
    <property type="molecule type" value="Genomic_DNA"/>
</dbReference>
<dbReference type="Pfam" id="PF13202">
    <property type="entry name" value="EF-hand_5"/>
    <property type="match status" value="2"/>
</dbReference>
<feature type="domain" description="EF-hand" evidence="3">
    <location>
        <begin position="36"/>
        <end position="63"/>
    </location>
</feature>
<dbReference type="SUPFAM" id="SSF47473">
    <property type="entry name" value="EF-hand"/>
    <property type="match status" value="1"/>
</dbReference>
<gene>
    <name evidence="4" type="ORF">ACFFUV_01555</name>
</gene>
<dbReference type="InterPro" id="IPR018247">
    <property type="entry name" value="EF_Hand_1_Ca_BS"/>
</dbReference>
<reference evidence="4 5" key="1">
    <citation type="submission" date="2024-09" db="EMBL/GenBank/DDBJ databases">
        <authorList>
            <person name="Sun Q."/>
            <person name="Mori K."/>
        </authorList>
    </citation>
    <scope>NUCLEOTIDE SEQUENCE [LARGE SCALE GENOMIC DNA]</scope>
    <source>
        <strain evidence="4 5">CECT 8064</strain>
    </source>
</reference>
<feature type="signal peptide" evidence="2">
    <location>
        <begin position="1"/>
        <end position="20"/>
    </location>
</feature>
<accession>A0ABV5HI24</accession>
<evidence type="ECO:0000256" key="2">
    <source>
        <dbReference type="SAM" id="SignalP"/>
    </source>
</evidence>
<feature type="chain" id="PRO_5045494363" evidence="2">
    <location>
        <begin position="21"/>
        <end position="120"/>
    </location>
</feature>
<dbReference type="PROSITE" id="PS50222">
    <property type="entry name" value="EF_HAND_2"/>
    <property type="match status" value="1"/>
</dbReference>
<organism evidence="4 5">
    <name type="scientific">Vibrio olivae</name>
    <dbReference type="NCBI Taxonomy" id="1243002"/>
    <lineage>
        <taxon>Bacteria</taxon>
        <taxon>Pseudomonadati</taxon>
        <taxon>Pseudomonadota</taxon>
        <taxon>Gammaproteobacteria</taxon>
        <taxon>Vibrionales</taxon>
        <taxon>Vibrionaceae</taxon>
        <taxon>Vibrio</taxon>
    </lineage>
</organism>
<evidence type="ECO:0000256" key="1">
    <source>
        <dbReference type="SAM" id="MobiDB-lite"/>
    </source>
</evidence>